<feature type="non-terminal residue" evidence="1">
    <location>
        <position position="76"/>
    </location>
</feature>
<sequence>MAREPVIFNVDHTEHVNFQQDDVYNHNCCHVRFPSSHGKETFHIYTGEFLRSKVILVCPKLGGQSYLVSVASGRWQ</sequence>
<accession>A0ABS8T059</accession>
<evidence type="ECO:0000313" key="1">
    <source>
        <dbReference type="EMBL" id="MCD7464473.1"/>
    </source>
</evidence>
<evidence type="ECO:0000313" key="2">
    <source>
        <dbReference type="Proteomes" id="UP000823775"/>
    </source>
</evidence>
<reference evidence="1 2" key="1">
    <citation type="journal article" date="2021" name="BMC Genomics">
        <title>Datura genome reveals duplications of psychoactive alkaloid biosynthetic genes and high mutation rate following tissue culture.</title>
        <authorList>
            <person name="Rajewski A."/>
            <person name="Carter-House D."/>
            <person name="Stajich J."/>
            <person name="Litt A."/>
        </authorList>
    </citation>
    <scope>NUCLEOTIDE SEQUENCE [LARGE SCALE GENOMIC DNA]</scope>
    <source>
        <strain evidence="1">AR-01</strain>
    </source>
</reference>
<organism evidence="1 2">
    <name type="scientific">Datura stramonium</name>
    <name type="common">Jimsonweed</name>
    <name type="synonym">Common thornapple</name>
    <dbReference type="NCBI Taxonomy" id="4076"/>
    <lineage>
        <taxon>Eukaryota</taxon>
        <taxon>Viridiplantae</taxon>
        <taxon>Streptophyta</taxon>
        <taxon>Embryophyta</taxon>
        <taxon>Tracheophyta</taxon>
        <taxon>Spermatophyta</taxon>
        <taxon>Magnoliopsida</taxon>
        <taxon>eudicotyledons</taxon>
        <taxon>Gunneridae</taxon>
        <taxon>Pentapetalae</taxon>
        <taxon>asterids</taxon>
        <taxon>lamiids</taxon>
        <taxon>Solanales</taxon>
        <taxon>Solanaceae</taxon>
        <taxon>Solanoideae</taxon>
        <taxon>Datureae</taxon>
        <taxon>Datura</taxon>
    </lineage>
</organism>
<dbReference type="Proteomes" id="UP000823775">
    <property type="component" value="Unassembled WGS sequence"/>
</dbReference>
<dbReference type="EMBL" id="JACEIK010000968">
    <property type="protein sequence ID" value="MCD7464473.1"/>
    <property type="molecule type" value="Genomic_DNA"/>
</dbReference>
<comment type="caution">
    <text evidence="1">The sequence shown here is derived from an EMBL/GenBank/DDBJ whole genome shotgun (WGS) entry which is preliminary data.</text>
</comment>
<keyword evidence="2" id="KW-1185">Reference proteome</keyword>
<name>A0ABS8T059_DATST</name>
<protein>
    <submittedName>
        <fullName evidence="1">Uncharacterized protein</fullName>
    </submittedName>
</protein>
<gene>
    <name evidence="1" type="ORF">HAX54_052822</name>
</gene>
<proteinExistence type="predicted"/>